<protein>
    <submittedName>
        <fullName evidence="6">Sodium:proton antiporter</fullName>
    </submittedName>
</protein>
<dbReference type="GO" id="GO:0015297">
    <property type="term" value="F:antiporter activity"/>
    <property type="evidence" value="ECO:0007669"/>
    <property type="project" value="InterPro"/>
</dbReference>
<comment type="caution">
    <text evidence="6">The sequence shown here is derived from an EMBL/GenBank/DDBJ whole genome shotgun (WGS) entry which is preliminary data.</text>
</comment>
<comment type="subcellular location">
    <subcellularLocation>
        <location evidence="1">Membrane</location>
        <topology evidence="1">Multi-pass membrane protein</topology>
    </subcellularLocation>
</comment>
<evidence type="ECO:0000313" key="6">
    <source>
        <dbReference type="EMBL" id="TVM23389.1"/>
    </source>
</evidence>
<dbReference type="Pfam" id="PF00999">
    <property type="entry name" value="Na_H_Exchanger"/>
    <property type="match status" value="1"/>
</dbReference>
<name>A0A6P1Z9I1_9BACT</name>
<evidence type="ECO:0000313" key="7">
    <source>
        <dbReference type="Proteomes" id="UP000434052"/>
    </source>
</evidence>
<dbReference type="InterPro" id="IPR006153">
    <property type="entry name" value="Cation/H_exchanger_TM"/>
</dbReference>
<dbReference type="EMBL" id="QMIF01000369">
    <property type="protein sequence ID" value="TVM23389.1"/>
    <property type="molecule type" value="Genomic_DNA"/>
</dbReference>
<organism evidence="6 7">
    <name type="scientific">Oceanidesulfovibrio marinus</name>
    <dbReference type="NCBI Taxonomy" id="370038"/>
    <lineage>
        <taxon>Bacteria</taxon>
        <taxon>Pseudomonadati</taxon>
        <taxon>Thermodesulfobacteriota</taxon>
        <taxon>Desulfovibrionia</taxon>
        <taxon>Desulfovibrionales</taxon>
        <taxon>Desulfovibrionaceae</taxon>
        <taxon>Oceanidesulfovibrio</taxon>
    </lineage>
</organism>
<gene>
    <name evidence="6" type="ORF">DQK91_23610</name>
</gene>
<dbReference type="AlphaFoldDB" id="A0A6P1Z9I1"/>
<keyword evidence="3" id="KW-1133">Transmembrane helix</keyword>
<proteinExistence type="predicted"/>
<accession>A0A6P1Z9I1</accession>
<evidence type="ECO:0000256" key="2">
    <source>
        <dbReference type="ARBA" id="ARBA00022692"/>
    </source>
</evidence>
<feature type="domain" description="Cation/H+ exchanger transmembrane" evidence="5">
    <location>
        <begin position="2"/>
        <end position="133"/>
    </location>
</feature>
<dbReference type="RefSeq" id="WP_208738374.1">
    <property type="nucleotide sequence ID" value="NZ_QMIF01000369.1"/>
</dbReference>
<keyword evidence="2" id="KW-0812">Transmembrane</keyword>
<dbReference type="GO" id="GO:0016020">
    <property type="term" value="C:membrane"/>
    <property type="evidence" value="ECO:0007669"/>
    <property type="project" value="UniProtKB-SubCell"/>
</dbReference>
<evidence type="ECO:0000256" key="4">
    <source>
        <dbReference type="ARBA" id="ARBA00023136"/>
    </source>
</evidence>
<evidence type="ECO:0000256" key="1">
    <source>
        <dbReference type="ARBA" id="ARBA00004141"/>
    </source>
</evidence>
<feature type="non-terminal residue" evidence="6">
    <location>
        <position position="1"/>
    </location>
</feature>
<evidence type="ECO:0000259" key="5">
    <source>
        <dbReference type="Pfam" id="PF00999"/>
    </source>
</evidence>
<evidence type="ECO:0000256" key="3">
    <source>
        <dbReference type="ARBA" id="ARBA00022989"/>
    </source>
</evidence>
<sequence>VTLALVMGLYASAQARHFSGPLASGVAGRLIGHRGRAFARREAKRQHLDTFWELVDDILNALLVTLIGLEALVVSLEMNHIIAVLAAVVVALAARPISISVPVALLVQWRNCGKGTIRVMGWGGLHGGISVATCWCPSPSWFMG</sequence>
<dbReference type="GO" id="GO:1902600">
    <property type="term" value="P:proton transmembrane transport"/>
    <property type="evidence" value="ECO:0007669"/>
    <property type="project" value="InterPro"/>
</dbReference>
<reference evidence="6 7" key="1">
    <citation type="submission" date="2018-06" db="EMBL/GenBank/DDBJ databases">
        <title>Complete genome of Desulfovibrio marinus P48SEP.</title>
        <authorList>
            <person name="Crispim J.S."/>
            <person name="Vidigal P.M.P."/>
            <person name="Silva L.C.F."/>
            <person name="Araujo L.C."/>
            <person name="Laguardia C.N."/>
            <person name="Dias R.S."/>
            <person name="Sousa M.P."/>
            <person name="Paula S.O."/>
            <person name="Silva C."/>
        </authorList>
    </citation>
    <scope>NUCLEOTIDE SEQUENCE [LARGE SCALE GENOMIC DNA]</scope>
    <source>
        <strain evidence="6 7">P48SEP</strain>
    </source>
</reference>
<keyword evidence="4" id="KW-0472">Membrane</keyword>
<dbReference type="Proteomes" id="UP000434052">
    <property type="component" value="Unassembled WGS sequence"/>
</dbReference>